<feature type="compositionally biased region" description="Pro residues" evidence="1">
    <location>
        <begin position="269"/>
        <end position="292"/>
    </location>
</feature>
<evidence type="ECO:0000256" key="2">
    <source>
        <dbReference type="SAM" id="SignalP"/>
    </source>
</evidence>
<proteinExistence type="predicted"/>
<accession>A0A1Y1I839</accession>
<gene>
    <name evidence="3" type="ORF">KFL_002090190</name>
</gene>
<feature type="signal peptide" evidence="2">
    <location>
        <begin position="1"/>
        <end position="27"/>
    </location>
</feature>
<reference evidence="3 4" key="1">
    <citation type="journal article" date="2014" name="Nat. Commun.">
        <title>Klebsormidium flaccidum genome reveals primary factors for plant terrestrial adaptation.</title>
        <authorList>
            <person name="Hori K."/>
            <person name="Maruyama F."/>
            <person name="Fujisawa T."/>
            <person name="Togashi T."/>
            <person name="Yamamoto N."/>
            <person name="Seo M."/>
            <person name="Sato S."/>
            <person name="Yamada T."/>
            <person name="Mori H."/>
            <person name="Tajima N."/>
            <person name="Moriyama T."/>
            <person name="Ikeuchi M."/>
            <person name="Watanabe M."/>
            <person name="Wada H."/>
            <person name="Kobayashi K."/>
            <person name="Saito M."/>
            <person name="Masuda T."/>
            <person name="Sasaki-Sekimoto Y."/>
            <person name="Mashiguchi K."/>
            <person name="Awai K."/>
            <person name="Shimojima M."/>
            <person name="Masuda S."/>
            <person name="Iwai M."/>
            <person name="Nobusawa T."/>
            <person name="Narise T."/>
            <person name="Kondo S."/>
            <person name="Saito H."/>
            <person name="Sato R."/>
            <person name="Murakawa M."/>
            <person name="Ihara Y."/>
            <person name="Oshima-Yamada Y."/>
            <person name="Ohtaka K."/>
            <person name="Satoh M."/>
            <person name="Sonobe K."/>
            <person name="Ishii M."/>
            <person name="Ohtani R."/>
            <person name="Kanamori-Sato M."/>
            <person name="Honoki R."/>
            <person name="Miyazaki D."/>
            <person name="Mochizuki H."/>
            <person name="Umetsu J."/>
            <person name="Higashi K."/>
            <person name="Shibata D."/>
            <person name="Kamiya Y."/>
            <person name="Sato N."/>
            <person name="Nakamura Y."/>
            <person name="Tabata S."/>
            <person name="Ida S."/>
            <person name="Kurokawa K."/>
            <person name="Ohta H."/>
        </authorList>
    </citation>
    <scope>NUCLEOTIDE SEQUENCE [LARGE SCALE GENOMIC DNA]</scope>
    <source>
        <strain evidence="3 4">NIES-2285</strain>
    </source>
</reference>
<dbReference type="EMBL" id="DF237158">
    <property type="protein sequence ID" value="GAQ84867.1"/>
    <property type="molecule type" value="Genomic_DNA"/>
</dbReference>
<keyword evidence="4" id="KW-1185">Reference proteome</keyword>
<feature type="region of interest" description="Disordered" evidence="1">
    <location>
        <begin position="164"/>
        <end position="207"/>
    </location>
</feature>
<dbReference type="OrthoDB" id="47488at2759"/>
<dbReference type="Proteomes" id="UP000054558">
    <property type="component" value="Unassembled WGS sequence"/>
</dbReference>
<dbReference type="AlphaFoldDB" id="A0A1Y1I839"/>
<organism evidence="3 4">
    <name type="scientific">Klebsormidium nitens</name>
    <name type="common">Green alga</name>
    <name type="synonym">Ulothrix nitens</name>
    <dbReference type="NCBI Taxonomy" id="105231"/>
    <lineage>
        <taxon>Eukaryota</taxon>
        <taxon>Viridiplantae</taxon>
        <taxon>Streptophyta</taxon>
        <taxon>Klebsormidiophyceae</taxon>
        <taxon>Klebsormidiales</taxon>
        <taxon>Klebsormidiaceae</taxon>
        <taxon>Klebsormidium</taxon>
    </lineage>
</organism>
<feature type="compositionally biased region" description="Low complexity" evidence="1">
    <location>
        <begin position="249"/>
        <end position="268"/>
    </location>
</feature>
<dbReference type="Gene3D" id="3.60.10.10">
    <property type="entry name" value="Endonuclease/exonuclease/phosphatase"/>
    <property type="match status" value="1"/>
</dbReference>
<feature type="region of interest" description="Disordered" evidence="1">
    <location>
        <begin position="247"/>
        <end position="300"/>
    </location>
</feature>
<dbReference type="CDD" id="cd10283">
    <property type="entry name" value="MnuA_DNase1-like"/>
    <property type="match status" value="1"/>
</dbReference>
<evidence type="ECO:0008006" key="5">
    <source>
        <dbReference type="Google" id="ProtNLM"/>
    </source>
</evidence>
<protein>
    <recommendedName>
        <fullName evidence="5">LTD domain-containing protein</fullName>
    </recommendedName>
</protein>
<feature type="compositionally biased region" description="Pro residues" evidence="1">
    <location>
        <begin position="904"/>
        <end position="1017"/>
    </location>
</feature>
<name>A0A1Y1I839_KLENI</name>
<evidence type="ECO:0000313" key="4">
    <source>
        <dbReference type="Proteomes" id="UP000054558"/>
    </source>
</evidence>
<feature type="compositionally biased region" description="Low complexity" evidence="1">
    <location>
        <begin position="1018"/>
        <end position="1028"/>
    </location>
</feature>
<dbReference type="SUPFAM" id="SSF56219">
    <property type="entry name" value="DNase I-like"/>
    <property type="match status" value="1"/>
</dbReference>
<dbReference type="PANTHER" id="PTHR42834:SF1">
    <property type="entry name" value="ENDONUCLEASE_EXONUCLEASE_PHOSPHATASE FAMILY PROTEIN (AFU_ORTHOLOGUE AFUA_3G09210)"/>
    <property type="match status" value="1"/>
</dbReference>
<dbReference type="PANTHER" id="PTHR42834">
    <property type="entry name" value="ENDONUCLEASE/EXONUCLEASE/PHOSPHATASE FAMILY PROTEIN (AFU_ORTHOLOGUE AFUA_3G09210)"/>
    <property type="match status" value="1"/>
</dbReference>
<feature type="chain" id="PRO_5011965476" description="LTD domain-containing protein" evidence="2">
    <location>
        <begin position="28"/>
        <end position="1080"/>
    </location>
</feature>
<feature type="compositionally biased region" description="Polar residues" evidence="1">
    <location>
        <begin position="164"/>
        <end position="206"/>
    </location>
</feature>
<dbReference type="CDD" id="cd04486">
    <property type="entry name" value="YhcR_OBF_like"/>
    <property type="match status" value="1"/>
</dbReference>
<dbReference type="NCBIfam" id="NF033681">
    <property type="entry name" value="ExeM_NucH_DNase"/>
    <property type="match status" value="1"/>
</dbReference>
<feature type="region of interest" description="Disordered" evidence="1">
    <location>
        <begin position="894"/>
        <end position="1031"/>
    </location>
</feature>
<evidence type="ECO:0000256" key="1">
    <source>
        <dbReference type="SAM" id="MobiDB-lite"/>
    </source>
</evidence>
<evidence type="ECO:0000313" key="3">
    <source>
        <dbReference type="EMBL" id="GAQ84867.1"/>
    </source>
</evidence>
<keyword evidence="2" id="KW-0732">Signal</keyword>
<dbReference type="InterPro" id="IPR036691">
    <property type="entry name" value="Endo/exonu/phosph_ase_sf"/>
</dbReference>
<dbReference type="InterPro" id="IPR047971">
    <property type="entry name" value="ExeM-like"/>
</dbReference>
<sequence length="1080" mass="110064">MAAPGRLPALVMLMALLAVALFPGADARIFPERRSLAQTGVTAVFFDEIHWDNNGTDVAEAVEIFGPVGTDVTGYKLTRYAGAGGLCSTSVCPLPSGPTLTFPAGSILRGDGSSGSTTSGTIVVVFPVDGLTNSGAGMALSDPASQLLDFISWSSTSNTFTVTASANTGPASGETSTPVSPRETSSTPVGYSVQRTGSTTWSSPAANSFGPAYAGQAVPSSEGPRIIGAGNLPSQLVVDGLLTSTGYRGTAPTGGNTSPPTPVGSTVSSPPPALSTSNPPPVDTTVSSPPPAGGATGTCGSAGETPIYAINGNGQAQAIADKQVVTSGIVTGEFDEANRLNGIFIQTPDAQADPITAGTSNGLFVYFVGTSRATFPATAPGDYIQVSGTIVNYNGLPEMNAVTALTICSSGNPPPTISPVTLPTDLRQYLSMQVNFPQTLTVTDNYNDDFYGEIELSVNGRRYVPTQVADPGAPANAVAASNDAQAILVDDGSSLTSRSSPPLKPPYPYPGLSDSNTIRVGYTLAGPLNGDLSYGSSFGYLVEPIGNPSSAALTFDPSTNPRPTAGPAVAGSLKVVGMNLENFFTQLQANGCSSSDCRGAKTQQQFDTQLAKEVLAITALNGDIYAFQELQNNGFGPSSAIATLTNAVNNAVGAGTYAFIRVNQPDGGSPSIISTDPNCARQCVGGDAITVGMMYRVSAVTPVGAARAITKNVDPTFPSDNTRPSVAQTFADNQGGKITVVANHLKSKGSACSGDADQKDGQGNCNLTRQRAAAAIVRWLASDPTGSNDPDFLLLGDMNAYAKEDPIKTFEAGGFVNMIAAKIGPLAYSYVFGGESGYLDHALASSALAPQVQDVAEFHINADEPIVLHYDSPTGLASPTSMYRCSDHDPVILGMTLTPSSSALPPPAANPPPIAANPPPASVNPPPAAADSQPPPVVNANPPPVENANPPPVAIPSPPTAEIASPPPVEVASPPPVQNASPPPVQISSPPPVQIASPPPVQIASPPPVQIASPPPLAKSSPPAVATPTPVPTNPKGGCGNACNCPNENACTNGNKPCAWFNNACRKLSQPLCLLPSVQL</sequence>